<dbReference type="OrthoDB" id="1522692at2"/>
<keyword evidence="1" id="KW-0732">Signal</keyword>
<proteinExistence type="predicted"/>
<keyword evidence="3" id="KW-1185">Reference proteome</keyword>
<comment type="caution">
    <text evidence="2">The sequence shown here is derived from an EMBL/GenBank/DDBJ whole genome shotgun (WGS) entry which is preliminary data.</text>
</comment>
<protein>
    <recommendedName>
        <fullName evidence="4">GWxTD domain-containing protein</fullName>
    </recommendedName>
</protein>
<accession>A0A4V1ZAE0</accession>
<evidence type="ECO:0000256" key="1">
    <source>
        <dbReference type="SAM" id="SignalP"/>
    </source>
</evidence>
<evidence type="ECO:0008006" key="4">
    <source>
        <dbReference type="Google" id="ProtNLM"/>
    </source>
</evidence>
<sequence length="294" mass="31765">MMRPLLSPLVLLLVLTSLMARAAAPPLLVLDVARFRNEDLAVQGGVLEVYATVPGQALTYKRRAPKIFQAAATLTLEVLKPDGSAAYQETITLKPPVLSDTSISLKNPVSFQKRIALPDGNYVLRGQVRDQYRAGRVTVVDLPLVLDSKPKTPLLSDIVLLARPASKSLEQSNFIRNNFSLTRAPGGLYARGADRLFFYAELYNVQAEQAVQLRYKVRAAAGTKDLLTAAGTSTGQAGRGTPVVGELDISKLPAGEYTLTVEARDGKNKLISAQTTRLRRNPADYAPAGAALPR</sequence>
<feature type="chain" id="PRO_5020561231" description="GWxTD domain-containing protein" evidence="1">
    <location>
        <begin position="23"/>
        <end position="294"/>
    </location>
</feature>
<dbReference type="Proteomes" id="UP000294155">
    <property type="component" value="Unassembled WGS sequence"/>
</dbReference>
<dbReference type="RefSeq" id="WP_129922339.1">
    <property type="nucleotide sequence ID" value="NZ_SEWE01000044.1"/>
</dbReference>
<evidence type="ECO:0000313" key="3">
    <source>
        <dbReference type="Proteomes" id="UP000294155"/>
    </source>
</evidence>
<reference evidence="2 3" key="1">
    <citation type="submission" date="2019-02" db="EMBL/GenBank/DDBJ databases">
        <title>Bacterial novel species isolated from soil.</title>
        <authorList>
            <person name="Jung H.-Y."/>
        </authorList>
    </citation>
    <scope>NUCLEOTIDE SEQUENCE [LARGE SCALE GENOMIC DNA]</scope>
    <source>
        <strain evidence="2 3">1-3-3-3</strain>
    </source>
</reference>
<dbReference type="EMBL" id="SEWE01000044">
    <property type="protein sequence ID" value="RYU77739.1"/>
    <property type="molecule type" value="Genomic_DNA"/>
</dbReference>
<feature type="signal peptide" evidence="1">
    <location>
        <begin position="1"/>
        <end position="22"/>
    </location>
</feature>
<dbReference type="AlphaFoldDB" id="A0A4V1ZAE0"/>
<evidence type="ECO:0000313" key="2">
    <source>
        <dbReference type="EMBL" id="RYU77739.1"/>
    </source>
</evidence>
<organism evidence="2 3">
    <name type="scientific">Hymenobacter persicinus</name>
    <dbReference type="NCBI Taxonomy" id="2025506"/>
    <lineage>
        <taxon>Bacteria</taxon>
        <taxon>Pseudomonadati</taxon>
        <taxon>Bacteroidota</taxon>
        <taxon>Cytophagia</taxon>
        <taxon>Cytophagales</taxon>
        <taxon>Hymenobacteraceae</taxon>
        <taxon>Hymenobacter</taxon>
    </lineage>
</organism>
<gene>
    <name evidence="2" type="ORF">EWM57_16935</name>
</gene>
<name>A0A4V1ZAE0_9BACT</name>